<dbReference type="KEGG" id="psic:J4E96_04725"/>
<proteinExistence type="predicted"/>
<evidence type="ECO:0000313" key="5">
    <source>
        <dbReference type="EMBL" id="QTE30311.1"/>
    </source>
</evidence>
<dbReference type="PROSITE" id="PS50949">
    <property type="entry name" value="HTH_GNTR"/>
    <property type="match status" value="1"/>
</dbReference>
<feature type="domain" description="HTH gntR-type" evidence="4">
    <location>
        <begin position="11"/>
        <end position="79"/>
    </location>
</feature>
<protein>
    <submittedName>
        <fullName evidence="5">GntR family transcriptional regulator</fullName>
    </submittedName>
</protein>
<keyword evidence="6" id="KW-1185">Reference proteome</keyword>
<dbReference type="Pfam" id="PF00392">
    <property type="entry name" value="GntR"/>
    <property type="match status" value="1"/>
</dbReference>
<evidence type="ECO:0000313" key="6">
    <source>
        <dbReference type="Proteomes" id="UP000663937"/>
    </source>
</evidence>
<dbReference type="InterPro" id="IPR036388">
    <property type="entry name" value="WH-like_DNA-bd_sf"/>
</dbReference>
<dbReference type="GO" id="GO:0003700">
    <property type="term" value="F:DNA-binding transcription factor activity"/>
    <property type="evidence" value="ECO:0007669"/>
    <property type="project" value="InterPro"/>
</dbReference>
<dbReference type="Gene3D" id="1.10.10.10">
    <property type="entry name" value="Winged helix-like DNA-binding domain superfamily/Winged helix DNA-binding domain"/>
    <property type="match status" value="1"/>
</dbReference>
<dbReference type="EMBL" id="CP071868">
    <property type="protein sequence ID" value="QTE30311.1"/>
    <property type="molecule type" value="Genomic_DNA"/>
</dbReference>
<keyword evidence="1" id="KW-0805">Transcription regulation</keyword>
<name>A0A8A4ZFY7_9MICO</name>
<keyword evidence="3" id="KW-0804">Transcription</keyword>
<evidence type="ECO:0000259" key="4">
    <source>
        <dbReference type="PROSITE" id="PS50949"/>
    </source>
</evidence>
<sequence length="118" mass="12592">MLIRLDPRDGSPLFAQLADSVRLAVVRGDAAPGERLPPARELAASLDINVHTVLRAYQELRDEGLVELRRGRGATVAAAAAQNYEPLRVALRAVVAETTRLGLSAAAVTALLREEGLT</sequence>
<gene>
    <name evidence="5" type="ORF">J4E96_04725</name>
</gene>
<dbReference type="RefSeq" id="WP_227424639.1">
    <property type="nucleotide sequence ID" value="NZ_CP071868.1"/>
</dbReference>
<evidence type="ECO:0000256" key="2">
    <source>
        <dbReference type="ARBA" id="ARBA00023125"/>
    </source>
</evidence>
<dbReference type="GO" id="GO:0003677">
    <property type="term" value="F:DNA binding"/>
    <property type="evidence" value="ECO:0007669"/>
    <property type="project" value="UniProtKB-KW"/>
</dbReference>
<dbReference type="InterPro" id="IPR000524">
    <property type="entry name" value="Tscrpt_reg_HTH_GntR"/>
</dbReference>
<dbReference type="InterPro" id="IPR036390">
    <property type="entry name" value="WH_DNA-bd_sf"/>
</dbReference>
<dbReference type="AlphaFoldDB" id="A0A8A4ZFY7"/>
<accession>A0A8A4ZFY7</accession>
<reference evidence="5" key="1">
    <citation type="submission" date="2021-03" db="EMBL/GenBank/DDBJ databases">
        <title>Pengzhenrongella sicca gen. nov., sp. nov., a new member of suborder Micrococcineae isolated from High-Arctic tundra soil.</title>
        <authorList>
            <person name="Peng F."/>
        </authorList>
    </citation>
    <scope>NUCLEOTIDE SEQUENCE</scope>
    <source>
        <strain evidence="5">LRZ-2</strain>
    </source>
</reference>
<dbReference type="SUPFAM" id="SSF46785">
    <property type="entry name" value="Winged helix' DNA-binding domain"/>
    <property type="match status" value="1"/>
</dbReference>
<organism evidence="5 6">
    <name type="scientific">Pengzhenrongella sicca</name>
    <dbReference type="NCBI Taxonomy" id="2819238"/>
    <lineage>
        <taxon>Bacteria</taxon>
        <taxon>Bacillati</taxon>
        <taxon>Actinomycetota</taxon>
        <taxon>Actinomycetes</taxon>
        <taxon>Micrococcales</taxon>
        <taxon>Pengzhenrongella</taxon>
    </lineage>
</organism>
<dbReference type="PANTHER" id="PTHR38445">
    <property type="entry name" value="HTH-TYPE TRANSCRIPTIONAL REPRESSOR YTRA"/>
    <property type="match status" value="1"/>
</dbReference>
<keyword evidence="2" id="KW-0238">DNA-binding</keyword>
<dbReference type="CDD" id="cd07377">
    <property type="entry name" value="WHTH_GntR"/>
    <property type="match status" value="1"/>
</dbReference>
<evidence type="ECO:0000256" key="1">
    <source>
        <dbReference type="ARBA" id="ARBA00023015"/>
    </source>
</evidence>
<dbReference type="PANTHER" id="PTHR38445:SF7">
    <property type="entry name" value="GNTR-FAMILY TRANSCRIPTIONAL REGULATOR"/>
    <property type="match status" value="1"/>
</dbReference>
<dbReference type="SMART" id="SM00345">
    <property type="entry name" value="HTH_GNTR"/>
    <property type="match status" value="1"/>
</dbReference>
<evidence type="ECO:0000256" key="3">
    <source>
        <dbReference type="ARBA" id="ARBA00023163"/>
    </source>
</evidence>
<dbReference type="Proteomes" id="UP000663937">
    <property type="component" value="Chromosome"/>
</dbReference>